<dbReference type="PANTHER" id="PTHR36576">
    <property type="entry name" value="UPF0654 PROTEIN C11D3.01C-RELATED"/>
    <property type="match status" value="1"/>
</dbReference>
<feature type="compositionally biased region" description="Basic and acidic residues" evidence="1">
    <location>
        <begin position="22"/>
        <end position="34"/>
    </location>
</feature>
<gene>
    <name evidence="2" type="ORF">L227DRAFT_608960</name>
</gene>
<organism evidence="2 3">
    <name type="scientific">Lentinus tigrinus ALCF2SS1-6</name>
    <dbReference type="NCBI Taxonomy" id="1328759"/>
    <lineage>
        <taxon>Eukaryota</taxon>
        <taxon>Fungi</taxon>
        <taxon>Dikarya</taxon>
        <taxon>Basidiomycota</taxon>
        <taxon>Agaricomycotina</taxon>
        <taxon>Agaricomycetes</taxon>
        <taxon>Polyporales</taxon>
        <taxon>Polyporaceae</taxon>
        <taxon>Lentinus</taxon>
    </lineage>
</organism>
<dbReference type="AlphaFoldDB" id="A0A5C2SGV6"/>
<evidence type="ECO:0000313" key="2">
    <source>
        <dbReference type="EMBL" id="RPD63045.1"/>
    </source>
</evidence>
<keyword evidence="3" id="KW-1185">Reference proteome</keyword>
<sequence length="75" mass="8108">MANPGNVARGLKAAVSNPNNSEETRADAQRRLDEMIDSGDATSTQAHNAQANINNPNTSEEAKERSRQAIEDLED</sequence>
<evidence type="ECO:0000256" key="1">
    <source>
        <dbReference type="SAM" id="MobiDB-lite"/>
    </source>
</evidence>
<evidence type="ECO:0008006" key="4">
    <source>
        <dbReference type="Google" id="ProtNLM"/>
    </source>
</evidence>
<dbReference type="PANTHER" id="PTHR36576:SF1">
    <property type="entry name" value="UPF0654 PROTEIN C11D3.01C-RELATED"/>
    <property type="match status" value="1"/>
</dbReference>
<dbReference type="EMBL" id="ML122257">
    <property type="protein sequence ID" value="RPD63045.1"/>
    <property type="molecule type" value="Genomic_DNA"/>
</dbReference>
<protein>
    <recommendedName>
        <fullName evidence="4">Conidiation protein 6</fullName>
    </recommendedName>
</protein>
<proteinExistence type="predicted"/>
<feature type="compositionally biased region" description="Basic and acidic residues" evidence="1">
    <location>
        <begin position="60"/>
        <end position="75"/>
    </location>
</feature>
<dbReference type="InterPro" id="IPR018824">
    <property type="entry name" value="Conidiation-specific_6"/>
</dbReference>
<dbReference type="OrthoDB" id="5419162at2759"/>
<evidence type="ECO:0000313" key="3">
    <source>
        <dbReference type="Proteomes" id="UP000313359"/>
    </source>
</evidence>
<dbReference type="Pfam" id="PF10346">
    <property type="entry name" value="Con-6"/>
    <property type="match status" value="2"/>
</dbReference>
<name>A0A5C2SGV6_9APHY</name>
<dbReference type="Proteomes" id="UP000313359">
    <property type="component" value="Unassembled WGS sequence"/>
</dbReference>
<feature type="region of interest" description="Disordered" evidence="1">
    <location>
        <begin position="1"/>
        <end position="75"/>
    </location>
</feature>
<dbReference type="InterPro" id="IPR052670">
    <property type="entry name" value="UPF0654_domain"/>
</dbReference>
<dbReference type="GO" id="GO:0005737">
    <property type="term" value="C:cytoplasm"/>
    <property type="evidence" value="ECO:0007669"/>
    <property type="project" value="TreeGrafter"/>
</dbReference>
<reference evidence="2" key="1">
    <citation type="journal article" date="2018" name="Genome Biol. Evol.">
        <title>Genomics and development of Lentinus tigrinus, a white-rot wood-decaying mushroom with dimorphic fruiting bodies.</title>
        <authorList>
            <person name="Wu B."/>
            <person name="Xu Z."/>
            <person name="Knudson A."/>
            <person name="Carlson A."/>
            <person name="Chen N."/>
            <person name="Kovaka S."/>
            <person name="LaButti K."/>
            <person name="Lipzen A."/>
            <person name="Pennachio C."/>
            <person name="Riley R."/>
            <person name="Schakwitz W."/>
            <person name="Umezawa K."/>
            <person name="Ohm R.A."/>
            <person name="Grigoriev I.V."/>
            <person name="Nagy L.G."/>
            <person name="Gibbons J."/>
            <person name="Hibbett D."/>
        </authorList>
    </citation>
    <scope>NUCLEOTIDE SEQUENCE [LARGE SCALE GENOMIC DNA]</scope>
    <source>
        <strain evidence="2">ALCF2SS1-6</strain>
    </source>
</reference>
<accession>A0A5C2SGV6</accession>
<feature type="compositionally biased region" description="Polar residues" evidence="1">
    <location>
        <begin position="40"/>
        <end position="59"/>
    </location>
</feature>